<protein>
    <submittedName>
        <fullName evidence="2">Uncharacterized protein</fullName>
    </submittedName>
</protein>
<evidence type="ECO:0000256" key="1">
    <source>
        <dbReference type="SAM" id="Phobius"/>
    </source>
</evidence>
<evidence type="ECO:0000313" key="3">
    <source>
        <dbReference type="Proteomes" id="UP000318141"/>
    </source>
</evidence>
<keyword evidence="1" id="KW-1133">Transmembrane helix</keyword>
<comment type="caution">
    <text evidence="2">The sequence shown here is derived from an EMBL/GenBank/DDBJ whole genome shotgun (WGS) entry which is preliminary data.</text>
</comment>
<dbReference type="Proteomes" id="UP000318141">
    <property type="component" value="Unassembled WGS sequence"/>
</dbReference>
<feature type="transmembrane region" description="Helical" evidence="1">
    <location>
        <begin position="122"/>
        <end position="143"/>
    </location>
</feature>
<feature type="transmembrane region" description="Helical" evidence="1">
    <location>
        <begin position="97"/>
        <end position="116"/>
    </location>
</feature>
<proteinExistence type="predicted"/>
<reference evidence="2 3" key="1">
    <citation type="submission" date="2019-07" db="EMBL/GenBank/DDBJ databases">
        <title>Genome sequencing of lignin-degrading bacterial isolates.</title>
        <authorList>
            <person name="Gladden J."/>
        </authorList>
    </citation>
    <scope>NUCLEOTIDE SEQUENCE [LARGE SCALE GENOMIC DNA]</scope>
    <source>
        <strain evidence="2 3">J11</strain>
    </source>
</reference>
<evidence type="ECO:0000313" key="2">
    <source>
        <dbReference type="EMBL" id="TWG87911.1"/>
    </source>
</evidence>
<organism evidence="2 3">
    <name type="scientific">Cupriavidus gilardii J11</name>
    <dbReference type="NCBI Taxonomy" id="936133"/>
    <lineage>
        <taxon>Bacteria</taxon>
        <taxon>Pseudomonadati</taxon>
        <taxon>Pseudomonadota</taxon>
        <taxon>Betaproteobacteria</taxon>
        <taxon>Burkholderiales</taxon>
        <taxon>Burkholderiaceae</taxon>
        <taxon>Cupriavidus</taxon>
    </lineage>
</organism>
<sequence>MGNGGRSIPAPTSCQWLPRIVPARLHLLERRSVEGLPAGPNWERLVQTSIRLKLEWRKPIARVSIRILLAGPIVSIKLSLARAYLRLFRIRSSTHWIWGMLPGYVPAAFIVYASWVSHHRHLWTLLLVSLAMGAVWSMAFIAYRNELSLTIGSPRTLAIHLPRPFVLEMIAQRSTEPFLANAAETIHWAMQNGFHTVTFASPLLSKKTRRYALASELQRRCGNEVVVTPSVQARRVSWFYHQTFMLSRRAIVYSLLTRIPVSIIRNWPVPPRKNHGYLSQNGRLLSGSIVVTRGGHEARASQ</sequence>
<accession>A0A562BRV7</accession>
<dbReference type="AlphaFoldDB" id="A0A562BRV7"/>
<keyword evidence="1" id="KW-0812">Transmembrane</keyword>
<name>A0A562BRV7_9BURK</name>
<gene>
    <name evidence="2" type="ORF">L602_001500000440</name>
</gene>
<keyword evidence="1" id="KW-0472">Membrane</keyword>
<dbReference type="EMBL" id="VLJN01000007">
    <property type="protein sequence ID" value="TWG87911.1"/>
    <property type="molecule type" value="Genomic_DNA"/>
</dbReference>
<keyword evidence="3" id="KW-1185">Reference proteome</keyword>